<dbReference type="Proteomes" id="UP001054801">
    <property type="component" value="Chromosome"/>
</dbReference>
<keyword evidence="2" id="KW-1185">Reference proteome</keyword>
<dbReference type="RefSeq" id="WP_236496512.1">
    <property type="nucleotide sequence ID" value="NZ_CP091244.1"/>
</dbReference>
<evidence type="ECO:0000313" key="1">
    <source>
        <dbReference type="EMBL" id="UJS22794.1"/>
    </source>
</evidence>
<dbReference type="EMBL" id="CP091244">
    <property type="protein sequence ID" value="UJS22794.1"/>
    <property type="molecule type" value="Genomic_DNA"/>
</dbReference>
<gene>
    <name evidence="1" type="ORF">L2Y54_12660</name>
</gene>
<evidence type="ECO:0000313" key="2">
    <source>
        <dbReference type="Proteomes" id="UP001054801"/>
    </source>
</evidence>
<sequence>MDSRKSLKGIWKDKGFERVDNLETAVQESRNELYGSMLKLTEEQQATKKSSLLAFAGVGHGGWGETPDVISESIHNLRNSWIR</sequence>
<organism evidence="1 2">
    <name type="scientific">Thiothrix winogradskyi</name>
    <dbReference type="NCBI Taxonomy" id="96472"/>
    <lineage>
        <taxon>Bacteria</taxon>
        <taxon>Pseudomonadati</taxon>
        <taxon>Pseudomonadota</taxon>
        <taxon>Gammaproteobacteria</taxon>
        <taxon>Thiotrichales</taxon>
        <taxon>Thiotrichaceae</taxon>
        <taxon>Thiothrix</taxon>
    </lineage>
</organism>
<name>A0ABY3SVY7_9GAMM</name>
<proteinExistence type="predicted"/>
<reference evidence="1" key="1">
    <citation type="journal article" date="2022" name="Microorganisms">
        <title>Two New Species of Filamentous Sulfur Bacteria of the Genus Thiothrix, Thiothrix winogradskyi sp. nov. and 'Candidatus Thiothrix sulfatifontis' sp. nov.</title>
        <authorList>
            <person name="Ravin N.V."/>
            <person name="Rossetti S."/>
            <person name="Beletsky A.V."/>
            <person name="Kadnikov V.V."/>
            <person name="Rudenko T.S."/>
            <person name="Smolyakov D.D."/>
            <person name="Moskvitina M.I."/>
            <person name="Gureeva M.V."/>
            <person name="Mardanov A.V."/>
            <person name="Grabovich M.Y."/>
        </authorList>
    </citation>
    <scope>NUCLEOTIDE SEQUENCE</scope>
    <source>
        <strain evidence="1">CT3</strain>
    </source>
</reference>
<accession>A0ABY3SVY7</accession>
<protein>
    <submittedName>
        <fullName evidence="1">Uncharacterized protein</fullName>
    </submittedName>
</protein>